<evidence type="ECO:0000313" key="5">
    <source>
        <dbReference type="EMBL" id="QPJ58418.1"/>
    </source>
</evidence>
<sequence length="344" mass="39855">MYRKFNFDIEIFYLNFKLDGILIRKLKFERILLVCREEFISNLYYKTISKLKMYIKKKNLFEALISNYLLLNTINYTDYEMRNFILEDIKSIENKLSRFKTKNELNSKLTSIIIEIRSGVGGIESNLFVDLLYKMYQKYALKLEFKIKVLDLIPGEVNGLKHIYLSVTGYDTYIKFKHESGVHRIQRVPSTESNGRIHTSTATVAVLPEAKEVDLSIEERDLKITVCRASGPGGQGVNTTDSAVQIIHKPTNIIVTCANQRTQQKNKSIALDILKAKLFYLKKNEIADKYSCNRRTQISNAQRSSRIRTYNFLQNRVTDHRINFSSKAITDILNGNLDIITSNF</sequence>
<protein>
    <submittedName>
        <fullName evidence="5">PCRF domain-containing protein</fullName>
    </submittedName>
</protein>
<evidence type="ECO:0000259" key="4">
    <source>
        <dbReference type="PROSITE" id="PS00745"/>
    </source>
</evidence>
<dbReference type="InterPro" id="IPR000352">
    <property type="entry name" value="Pep_chain_release_fac_I"/>
</dbReference>
<evidence type="ECO:0000256" key="2">
    <source>
        <dbReference type="ARBA" id="ARBA00022481"/>
    </source>
</evidence>
<dbReference type="Proteomes" id="UP000594451">
    <property type="component" value="Chromosome"/>
</dbReference>
<dbReference type="KEGG" id="psup:E5P55_00255"/>
<dbReference type="PANTHER" id="PTHR43804:SF7">
    <property type="entry name" value="LD18447P"/>
    <property type="match status" value="1"/>
</dbReference>
<dbReference type="Pfam" id="PF00472">
    <property type="entry name" value="RF-1"/>
    <property type="match status" value="1"/>
</dbReference>
<dbReference type="Pfam" id="PF03462">
    <property type="entry name" value="PCRF"/>
    <property type="match status" value="1"/>
</dbReference>
<organism evidence="5 6">
    <name type="scientific">Candidatus Pinguicoccus supinus</name>
    <dbReference type="NCBI Taxonomy" id="2529394"/>
    <lineage>
        <taxon>Bacteria</taxon>
        <taxon>Pseudomonadati</taxon>
        <taxon>Verrucomicrobiota</taxon>
        <taxon>Candidatus Pinguicoccus</taxon>
    </lineage>
</organism>
<comment type="similarity">
    <text evidence="1">Belongs to the prokaryotic/mitochondrial release factor family.</text>
</comment>
<evidence type="ECO:0000256" key="1">
    <source>
        <dbReference type="ARBA" id="ARBA00010835"/>
    </source>
</evidence>
<reference evidence="5 6" key="1">
    <citation type="journal article" date="2020" name="Sci. Rep.">
        <title>Morphology, ultrastructure, genomics, and phylogeny of Euplotes vanleeuwenhoeki sp. nov. and its ultra-reduced endosymbiont Candidatus Pinguicoccus supinus sp. nov.</title>
        <authorList>
            <person name="Serra V."/>
            <person name="Gammuto L."/>
            <person name="Nitla V."/>
            <person name="Castelli M."/>
            <person name="Lanzoni O."/>
            <person name="Sassera D."/>
            <person name="Bandi C."/>
            <person name="Sandeep B.V."/>
            <person name="Verni F."/>
            <person name="Modeo L."/>
            <person name="Petroni G."/>
        </authorList>
    </citation>
    <scope>NUCLEOTIDE SEQUENCE [LARGE SCALE GENOMIC DNA]</scope>
    <source>
        <strain evidence="5 6">KKR18_Esm</strain>
    </source>
</reference>
<name>A0A7T0FY97_9BACT</name>
<dbReference type="PANTHER" id="PTHR43804">
    <property type="entry name" value="LD18447P"/>
    <property type="match status" value="1"/>
</dbReference>
<gene>
    <name evidence="5" type="ORF">E5P55_00255</name>
</gene>
<keyword evidence="3" id="KW-0648">Protein biosynthesis</keyword>
<dbReference type="InterPro" id="IPR045853">
    <property type="entry name" value="Pep_chain_release_fac_I_sf"/>
</dbReference>
<evidence type="ECO:0000313" key="6">
    <source>
        <dbReference type="Proteomes" id="UP000594451"/>
    </source>
</evidence>
<dbReference type="Gene3D" id="3.30.70.1660">
    <property type="match status" value="1"/>
</dbReference>
<feature type="domain" description="Prokaryotic-type class I peptide chain release factors" evidence="4">
    <location>
        <begin position="228"/>
        <end position="244"/>
    </location>
</feature>
<keyword evidence="2" id="KW-0488">Methylation</keyword>
<dbReference type="SUPFAM" id="SSF75620">
    <property type="entry name" value="Release factor"/>
    <property type="match status" value="1"/>
</dbReference>
<dbReference type="PROSITE" id="PS00745">
    <property type="entry name" value="RF_PROK_I"/>
    <property type="match status" value="1"/>
</dbReference>
<dbReference type="GO" id="GO:0003747">
    <property type="term" value="F:translation release factor activity"/>
    <property type="evidence" value="ECO:0007669"/>
    <property type="project" value="InterPro"/>
</dbReference>
<dbReference type="SMART" id="SM00937">
    <property type="entry name" value="PCRF"/>
    <property type="match status" value="1"/>
</dbReference>
<evidence type="ECO:0000256" key="3">
    <source>
        <dbReference type="ARBA" id="ARBA00022917"/>
    </source>
</evidence>
<dbReference type="InterPro" id="IPR050057">
    <property type="entry name" value="Prokaryotic/Mito_RF"/>
</dbReference>
<dbReference type="GO" id="GO:0005737">
    <property type="term" value="C:cytoplasm"/>
    <property type="evidence" value="ECO:0007669"/>
    <property type="project" value="UniProtKB-ARBA"/>
</dbReference>
<accession>A0A7T0FY97</accession>
<proteinExistence type="inferred from homology"/>
<dbReference type="AlphaFoldDB" id="A0A7T0FY97"/>
<dbReference type="Gene3D" id="3.30.160.20">
    <property type="match status" value="1"/>
</dbReference>
<dbReference type="InterPro" id="IPR005139">
    <property type="entry name" value="PCRF"/>
</dbReference>
<keyword evidence="6" id="KW-1185">Reference proteome</keyword>
<dbReference type="EMBL" id="CP039370">
    <property type="protein sequence ID" value="QPJ58418.1"/>
    <property type="molecule type" value="Genomic_DNA"/>
</dbReference>